<gene>
    <name evidence="4" type="ORF">CK936_01870</name>
</gene>
<feature type="compositionally biased region" description="Basic residues" evidence="2">
    <location>
        <begin position="56"/>
        <end position="71"/>
    </location>
</feature>
<proteinExistence type="predicted"/>
<dbReference type="AlphaFoldDB" id="A0A2A2DH42"/>
<accession>A0A2A2DH42</accession>
<keyword evidence="5" id="KW-1185">Reference proteome</keyword>
<feature type="domain" description="Pyrroline-5-carboxylate reductase catalytic N-terminal" evidence="3">
    <location>
        <begin position="226"/>
        <end position="312"/>
    </location>
</feature>
<evidence type="ECO:0000259" key="3">
    <source>
        <dbReference type="Pfam" id="PF03807"/>
    </source>
</evidence>
<feature type="compositionally biased region" description="Basic and acidic residues" evidence="2">
    <location>
        <begin position="89"/>
        <end position="98"/>
    </location>
</feature>
<dbReference type="Pfam" id="PF03807">
    <property type="entry name" value="F420_oxidored"/>
    <property type="match status" value="1"/>
</dbReference>
<dbReference type="InterPro" id="IPR036291">
    <property type="entry name" value="NAD(P)-bd_dom_sf"/>
</dbReference>
<organism evidence="4 5">
    <name type="scientific">Streptomyces albireticuli</name>
    <dbReference type="NCBI Taxonomy" id="1940"/>
    <lineage>
        <taxon>Bacteria</taxon>
        <taxon>Bacillati</taxon>
        <taxon>Actinomycetota</taxon>
        <taxon>Actinomycetes</taxon>
        <taxon>Kitasatosporales</taxon>
        <taxon>Streptomycetaceae</taxon>
        <taxon>Streptomyces</taxon>
    </lineage>
</organism>
<dbReference type="GO" id="GO:0016491">
    <property type="term" value="F:oxidoreductase activity"/>
    <property type="evidence" value="ECO:0007669"/>
    <property type="project" value="UniProtKB-KW"/>
</dbReference>
<dbReference type="InterPro" id="IPR028939">
    <property type="entry name" value="P5C_Rdtase_cat_N"/>
</dbReference>
<name>A0A2A2DH42_9ACTN</name>
<dbReference type="PANTHER" id="PTHR14239:SF10">
    <property type="entry name" value="REDUCTASE"/>
    <property type="match status" value="1"/>
</dbReference>
<keyword evidence="1" id="KW-0560">Oxidoreductase</keyword>
<dbReference type="EMBL" id="NSJV01000039">
    <property type="protein sequence ID" value="PAU50572.1"/>
    <property type="molecule type" value="Genomic_DNA"/>
</dbReference>
<dbReference type="PANTHER" id="PTHR14239">
    <property type="entry name" value="DUDULIN-RELATED"/>
    <property type="match status" value="1"/>
</dbReference>
<evidence type="ECO:0000256" key="1">
    <source>
        <dbReference type="ARBA" id="ARBA00023002"/>
    </source>
</evidence>
<dbReference type="InterPro" id="IPR051267">
    <property type="entry name" value="STEAP_metalloreductase"/>
</dbReference>
<feature type="compositionally biased region" description="Basic and acidic residues" evidence="2">
    <location>
        <begin position="107"/>
        <end position="128"/>
    </location>
</feature>
<sequence length="426" mass="44204">MHGVRWDVHLGGPCGSPGAGGRAGLLETAGPERDSVAGRAVEGAGDEVLPSGVHGRAARPGRLRRRSHRRGSPAAVQAERVPRPGAGIHGRDRARGGADVDGGLRGGHPDRQGPVPDDDHVPLGHGGDDQGDQGPGDTDGPDPADHLLHDPAAGLPVRRGLARTHQRRVRHPGGGLRPAPHVRHHPQRHPVLPHDRQVLPRHPLGLLRLPHGKRQAQERGRVEAVKVGIIGAGRLGTALARHFTRAGHQVKLSSSRGPDALTGLVGELGGNASAGTAQEAADFGDVVVLAVQWDQKESAVASVSSWQDRTVLVPINPLRETEGRLEHADTGGRPPTEVVASLIPGAQVVKGFNTYPAQVLAEDPAVDGGRRIVLLAGDDAGAKRKVADLTDSAGFQAVDTGTLAEGGPLFDSGGPLGGPRKDILAL</sequence>
<evidence type="ECO:0000313" key="4">
    <source>
        <dbReference type="EMBL" id="PAU50572.1"/>
    </source>
</evidence>
<protein>
    <recommendedName>
        <fullName evidence="3">Pyrroline-5-carboxylate reductase catalytic N-terminal domain-containing protein</fullName>
    </recommendedName>
</protein>
<feature type="compositionally biased region" description="Gly residues" evidence="2">
    <location>
        <begin position="12"/>
        <end position="23"/>
    </location>
</feature>
<dbReference type="Proteomes" id="UP000218944">
    <property type="component" value="Unassembled WGS sequence"/>
</dbReference>
<reference evidence="4 5" key="1">
    <citation type="submission" date="2017-08" db="EMBL/GenBank/DDBJ databases">
        <title>Genome sequence of Streptomyces albireticuli NRRL B-1670.</title>
        <authorList>
            <person name="Graham D.E."/>
            <person name="Mahan K.M."/>
            <person name="Klingeman D.M."/>
            <person name="Hettich R.L."/>
            <person name="Parry R.J."/>
            <person name="Spain J.C."/>
        </authorList>
    </citation>
    <scope>NUCLEOTIDE SEQUENCE [LARGE SCALE GENOMIC DNA]</scope>
    <source>
        <strain evidence="4 5">NRRL B-1670</strain>
    </source>
</reference>
<dbReference type="SUPFAM" id="SSF51735">
    <property type="entry name" value="NAD(P)-binding Rossmann-fold domains"/>
    <property type="match status" value="1"/>
</dbReference>
<evidence type="ECO:0000256" key="2">
    <source>
        <dbReference type="SAM" id="MobiDB-lite"/>
    </source>
</evidence>
<evidence type="ECO:0000313" key="5">
    <source>
        <dbReference type="Proteomes" id="UP000218944"/>
    </source>
</evidence>
<dbReference type="Gene3D" id="3.40.50.720">
    <property type="entry name" value="NAD(P)-binding Rossmann-like Domain"/>
    <property type="match status" value="1"/>
</dbReference>
<feature type="compositionally biased region" description="Basic residues" evidence="2">
    <location>
        <begin position="160"/>
        <end position="171"/>
    </location>
</feature>
<comment type="caution">
    <text evidence="4">The sequence shown here is derived from an EMBL/GenBank/DDBJ whole genome shotgun (WGS) entry which is preliminary data.</text>
</comment>
<feature type="region of interest" description="Disordered" evidence="2">
    <location>
        <begin position="1"/>
        <end position="195"/>
    </location>
</feature>